<feature type="domain" description="Protein kinase" evidence="22">
    <location>
        <begin position="342"/>
        <end position="621"/>
    </location>
</feature>
<dbReference type="RefSeq" id="XP_029118050.1">
    <property type="nucleotide sequence ID" value="XM_029262217.1"/>
</dbReference>
<dbReference type="PROSITE" id="PS00108">
    <property type="entry name" value="PROTEIN_KINASE_ST"/>
    <property type="match status" value="1"/>
</dbReference>
<keyword evidence="5" id="KW-0723">Serine/threonine-protein kinase</keyword>
<feature type="transmembrane region" description="Helical" evidence="20">
    <location>
        <begin position="284"/>
        <end position="307"/>
    </location>
</feature>
<dbReference type="InterPro" id="IPR017441">
    <property type="entry name" value="Protein_kinase_ATP_BS"/>
</dbReference>
<dbReference type="GeneID" id="105036456"/>
<name>A0A6J0PDB4_ELAGV</name>
<evidence type="ECO:0000256" key="6">
    <source>
        <dbReference type="ARBA" id="ARBA00022679"/>
    </source>
</evidence>
<dbReference type="GO" id="GO:0016020">
    <property type="term" value="C:membrane"/>
    <property type="evidence" value="ECO:0007669"/>
    <property type="project" value="UniProtKB-SubCell"/>
</dbReference>
<dbReference type="GO" id="GO:0030246">
    <property type="term" value="F:carbohydrate binding"/>
    <property type="evidence" value="ECO:0007669"/>
    <property type="project" value="UniProtKB-KW"/>
</dbReference>
<dbReference type="FunFam" id="1.10.510.10:FF:000108">
    <property type="entry name" value="L-type lectin-domain containing receptor kinase S.4"/>
    <property type="match status" value="1"/>
</dbReference>
<dbReference type="GO" id="GO:0005524">
    <property type="term" value="F:ATP binding"/>
    <property type="evidence" value="ECO:0007669"/>
    <property type="project" value="UniProtKB-UniRule"/>
</dbReference>
<feature type="signal peptide" evidence="21">
    <location>
        <begin position="1"/>
        <end position="18"/>
    </location>
</feature>
<dbReference type="InterPro" id="IPR011009">
    <property type="entry name" value="Kinase-like_dom_sf"/>
</dbReference>
<dbReference type="OrthoDB" id="543442at2759"/>
<dbReference type="PANTHER" id="PTHR27007">
    <property type="match status" value="1"/>
</dbReference>
<evidence type="ECO:0000313" key="25">
    <source>
        <dbReference type="RefSeq" id="XP_019703182.1"/>
    </source>
</evidence>
<dbReference type="Pfam" id="PF00069">
    <property type="entry name" value="Pkinase"/>
    <property type="match status" value="1"/>
</dbReference>
<dbReference type="RefSeq" id="XP_010910526.1">
    <property type="nucleotide sequence ID" value="XM_010912224.1"/>
</dbReference>
<keyword evidence="9" id="KW-0430">Lectin</keyword>
<dbReference type="RefSeq" id="XP_019703182.1">
    <property type="nucleotide sequence ID" value="XM_019847623.1"/>
</dbReference>
<dbReference type="Pfam" id="PF00139">
    <property type="entry name" value="Lectin_legB"/>
    <property type="match status" value="1"/>
</dbReference>
<dbReference type="InterPro" id="IPR013320">
    <property type="entry name" value="ConA-like_dom_sf"/>
</dbReference>
<comment type="similarity">
    <text evidence="3">In the C-terminal section; belongs to the protein kinase superfamily. Ser/Thr protein kinase family.</text>
</comment>
<dbReference type="RefSeq" id="XP_019703184.1">
    <property type="nucleotide sequence ID" value="XM_019847625.1"/>
</dbReference>
<evidence type="ECO:0000256" key="11">
    <source>
        <dbReference type="ARBA" id="ARBA00022777"/>
    </source>
</evidence>
<evidence type="ECO:0000256" key="19">
    <source>
        <dbReference type="PROSITE-ProRule" id="PRU10141"/>
    </source>
</evidence>
<keyword evidence="12 19" id="KW-0067">ATP-binding</keyword>
<dbReference type="RefSeq" id="XP_019703183.1">
    <property type="nucleotide sequence ID" value="XM_019847624.1"/>
</dbReference>
<keyword evidence="15 24" id="KW-0675">Receptor</keyword>
<proteinExistence type="inferred from homology"/>
<keyword evidence="11 24" id="KW-0418">Kinase</keyword>
<dbReference type="RefSeq" id="XP_029118051.1">
    <property type="nucleotide sequence ID" value="XM_029262218.1"/>
</dbReference>
<dbReference type="SUPFAM" id="SSF56112">
    <property type="entry name" value="Protein kinase-like (PK-like)"/>
    <property type="match status" value="1"/>
</dbReference>
<evidence type="ECO:0000256" key="3">
    <source>
        <dbReference type="ARBA" id="ARBA00010217"/>
    </source>
</evidence>
<evidence type="ECO:0000313" key="26">
    <source>
        <dbReference type="RefSeq" id="XP_019703183.1"/>
    </source>
</evidence>
<dbReference type="Gene3D" id="2.60.120.200">
    <property type="match status" value="1"/>
</dbReference>
<evidence type="ECO:0000256" key="10">
    <source>
        <dbReference type="ARBA" id="ARBA00022741"/>
    </source>
</evidence>
<dbReference type="SMART" id="SM00220">
    <property type="entry name" value="S_TKc"/>
    <property type="match status" value="1"/>
</dbReference>
<evidence type="ECO:0000256" key="12">
    <source>
        <dbReference type="ARBA" id="ARBA00022840"/>
    </source>
</evidence>
<protein>
    <recommendedName>
        <fullName evidence="4">non-specific serine/threonine protein kinase</fullName>
        <ecNumber evidence="4">2.7.11.1</ecNumber>
    </recommendedName>
</protein>
<comment type="subcellular location">
    <subcellularLocation>
        <location evidence="1">Membrane</location>
        <topology evidence="1">Single-pass type I membrane protein</topology>
    </subcellularLocation>
</comment>
<evidence type="ECO:0000256" key="14">
    <source>
        <dbReference type="ARBA" id="ARBA00023136"/>
    </source>
</evidence>
<evidence type="ECO:0000313" key="29">
    <source>
        <dbReference type="RefSeq" id="XP_029118051.1"/>
    </source>
</evidence>
<dbReference type="CDD" id="cd14066">
    <property type="entry name" value="STKc_IRAK"/>
    <property type="match status" value="1"/>
</dbReference>
<accession>A0A6J0PDB4</accession>
<evidence type="ECO:0000256" key="13">
    <source>
        <dbReference type="ARBA" id="ARBA00022989"/>
    </source>
</evidence>
<keyword evidence="8 21" id="KW-0732">Signal</keyword>
<evidence type="ECO:0000313" key="28">
    <source>
        <dbReference type="RefSeq" id="XP_029118050.1"/>
    </source>
</evidence>
<sequence>MVSKILLVILLLILVASSDNEIIFNGFTGANLSLNGLAQITSGGLLMLTNNTKEGQGHAFHPALLHFKNSSNGKPLSFNATFVFAIRPEYPDASGHGLAFAVSPSKELPGAMPNQHLGLFNTTDIGKPIDHIFAIELDIVKNVDFNDINDNHVGIDINSLTSMNSSPVAYFDGKSGRFKSLKLISGDPMQVWIEYNGMDMQLDVTISPINVPKPDIPLVSSKVNLSSILFDDMYAGFSASTGSATACHYILGWSFSLNGTAQPLDLSKLPSLPYQENSKKISHLLAIALPLVAVVLLLLSIAVIFFVRRKRENYGELIEDWELEFGPHRFLYKDLFKATKGFREENLLGFGGFGHVYKGVLPTSATEVAVKKISHESRQGMREFVAEIVSMGQLRHRNLVQLLGYCRREGELLLVYEYMPNGSLDKFLFHGEQPALTWSQRFQIIKDVCSGLHYLHEGWEQVVIHRDIKASNVLLDREFNGKLGDFGLARLYSRGTNPQTTHIVGTLGYLAPEISKTGKATTSSDVYAFGAFLLEVACGRRPIESHPSVEVPGLVDWVLGCWKMGTILETRDPKLGSDYVVKEMELVLKLGLLCSHPDPMARPSMRQVVQSLEGDAPLPAMSTDALFTSTSTQRYDECFDDFLMSGPSISDSTNITYPPPFVSGGR</sequence>
<dbReference type="EC" id="2.7.11.1" evidence="4"/>
<dbReference type="FunFam" id="2.60.120.200:FF:000051">
    <property type="entry name" value="L-type lectin-domain containing receptor kinase V.9"/>
    <property type="match status" value="1"/>
</dbReference>
<dbReference type="InterPro" id="IPR001220">
    <property type="entry name" value="Legume_lectin_dom"/>
</dbReference>
<feature type="chain" id="PRO_5044637871" description="non-specific serine/threonine protein kinase" evidence="21">
    <location>
        <begin position="19"/>
        <end position="666"/>
    </location>
</feature>
<evidence type="ECO:0000256" key="18">
    <source>
        <dbReference type="ARBA" id="ARBA00048679"/>
    </source>
</evidence>
<comment type="catalytic activity">
    <reaction evidence="17">
        <text>L-threonyl-[protein] + ATP = O-phospho-L-threonyl-[protein] + ADP + H(+)</text>
        <dbReference type="Rhea" id="RHEA:46608"/>
        <dbReference type="Rhea" id="RHEA-COMP:11060"/>
        <dbReference type="Rhea" id="RHEA-COMP:11605"/>
        <dbReference type="ChEBI" id="CHEBI:15378"/>
        <dbReference type="ChEBI" id="CHEBI:30013"/>
        <dbReference type="ChEBI" id="CHEBI:30616"/>
        <dbReference type="ChEBI" id="CHEBI:61977"/>
        <dbReference type="ChEBI" id="CHEBI:456216"/>
        <dbReference type="EC" id="2.7.11.1"/>
    </reaction>
</comment>
<evidence type="ECO:0000313" key="24">
    <source>
        <dbReference type="RefSeq" id="XP_010910526.1"/>
    </source>
</evidence>
<organism evidence="23 26">
    <name type="scientific">Elaeis guineensis var. tenera</name>
    <name type="common">Oil palm</name>
    <dbReference type="NCBI Taxonomy" id="51953"/>
    <lineage>
        <taxon>Eukaryota</taxon>
        <taxon>Viridiplantae</taxon>
        <taxon>Streptophyta</taxon>
        <taxon>Embryophyta</taxon>
        <taxon>Tracheophyta</taxon>
        <taxon>Spermatophyta</taxon>
        <taxon>Magnoliopsida</taxon>
        <taxon>Liliopsida</taxon>
        <taxon>Arecaceae</taxon>
        <taxon>Arecoideae</taxon>
        <taxon>Cocoseae</taxon>
        <taxon>Elaeidinae</taxon>
        <taxon>Elaeis</taxon>
    </lineage>
</organism>
<dbReference type="GO" id="GO:0004674">
    <property type="term" value="F:protein serine/threonine kinase activity"/>
    <property type="evidence" value="ECO:0007669"/>
    <property type="project" value="UniProtKB-KW"/>
</dbReference>
<dbReference type="InterPro" id="IPR050528">
    <property type="entry name" value="L-type_Lectin-RKs"/>
</dbReference>
<evidence type="ECO:0000256" key="1">
    <source>
        <dbReference type="ARBA" id="ARBA00004479"/>
    </source>
</evidence>
<dbReference type="Gene3D" id="1.10.510.10">
    <property type="entry name" value="Transferase(Phosphotransferase) domain 1"/>
    <property type="match status" value="1"/>
</dbReference>
<reference evidence="24 25" key="1">
    <citation type="submission" date="2025-04" db="UniProtKB">
        <authorList>
            <consortium name="RefSeq"/>
        </authorList>
    </citation>
    <scope>IDENTIFICATION</scope>
</reference>
<evidence type="ECO:0000313" key="27">
    <source>
        <dbReference type="RefSeq" id="XP_019703184.1"/>
    </source>
</evidence>
<evidence type="ECO:0000313" key="23">
    <source>
        <dbReference type="Proteomes" id="UP000504607"/>
    </source>
</evidence>
<dbReference type="RefSeq" id="XP_029118052.1">
    <property type="nucleotide sequence ID" value="XM_029262219.1"/>
</dbReference>
<evidence type="ECO:0000256" key="9">
    <source>
        <dbReference type="ARBA" id="ARBA00022734"/>
    </source>
</evidence>
<dbReference type="PROSITE" id="PS50011">
    <property type="entry name" value="PROTEIN_KINASE_DOM"/>
    <property type="match status" value="1"/>
</dbReference>
<keyword evidence="16" id="KW-0325">Glycoprotein</keyword>
<dbReference type="PROSITE" id="PS00107">
    <property type="entry name" value="PROTEIN_KINASE_ATP"/>
    <property type="match status" value="1"/>
</dbReference>
<evidence type="ECO:0000256" key="15">
    <source>
        <dbReference type="ARBA" id="ARBA00023170"/>
    </source>
</evidence>
<keyword evidence="13 20" id="KW-1133">Transmembrane helix</keyword>
<dbReference type="InterPro" id="IPR000719">
    <property type="entry name" value="Prot_kinase_dom"/>
</dbReference>
<dbReference type="Gene3D" id="3.30.200.20">
    <property type="entry name" value="Phosphorylase Kinase, domain 1"/>
    <property type="match status" value="1"/>
</dbReference>
<evidence type="ECO:0000313" key="30">
    <source>
        <dbReference type="RefSeq" id="XP_029118052.1"/>
    </source>
</evidence>
<comment type="catalytic activity">
    <reaction evidence="18">
        <text>L-seryl-[protein] + ATP = O-phospho-L-seryl-[protein] + ADP + H(+)</text>
        <dbReference type="Rhea" id="RHEA:17989"/>
        <dbReference type="Rhea" id="RHEA-COMP:9863"/>
        <dbReference type="Rhea" id="RHEA-COMP:11604"/>
        <dbReference type="ChEBI" id="CHEBI:15378"/>
        <dbReference type="ChEBI" id="CHEBI:29999"/>
        <dbReference type="ChEBI" id="CHEBI:30616"/>
        <dbReference type="ChEBI" id="CHEBI:83421"/>
        <dbReference type="ChEBI" id="CHEBI:456216"/>
        <dbReference type="EC" id="2.7.11.1"/>
    </reaction>
</comment>
<dbReference type="InterPro" id="IPR008271">
    <property type="entry name" value="Ser/Thr_kinase_AS"/>
</dbReference>
<keyword evidence="7 20" id="KW-0812">Transmembrane</keyword>
<evidence type="ECO:0000256" key="7">
    <source>
        <dbReference type="ARBA" id="ARBA00022692"/>
    </source>
</evidence>
<dbReference type="SUPFAM" id="SSF49899">
    <property type="entry name" value="Concanavalin A-like lectins/glucanases"/>
    <property type="match status" value="1"/>
</dbReference>
<feature type="binding site" evidence="19">
    <location>
        <position position="372"/>
    </location>
    <ligand>
        <name>ATP</name>
        <dbReference type="ChEBI" id="CHEBI:30616"/>
    </ligand>
</feature>
<evidence type="ECO:0000256" key="21">
    <source>
        <dbReference type="SAM" id="SignalP"/>
    </source>
</evidence>
<dbReference type="CDD" id="cd06899">
    <property type="entry name" value="lectin_legume_LecRK_Arcelin_ConA"/>
    <property type="match status" value="1"/>
</dbReference>
<keyword evidence="6" id="KW-0808">Transferase</keyword>
<keyword evidence="14 20" id="KW-0472">Membrane</keyword>
<dbReference type="AlphaFoldDB" id="A0A6J0PDB4"/>
<dbReference type="Proteomes" id="UP000504607">
    <property type="component" value="Unplaced"/>
</dbReference>
<evidence type="ECO:0000259" key="22">
    <source>
        <dbReference type="PROSITE" id="PS50011"/>
    </source>
</evidence>
<dbReference type="FunFam" id="3.30.200.20:FF:000112">
    <property type="entry name" value="Lectin-domain containing receptor kinase A4.3"/>
    <property type="match status" value="1"/>
</dbReference>
<evidence type="ECO:0000256" key="2">
    <source>
        <dbReference type="ARBA" id="ARBA00008536"/>
    </source>
</evidence>
<evidence type="ECO:0000256" key="20">
    <source>
        <dbReference type="SAM" id="Phobius"/>
    </source>
</evidence>
<dbReference type="KEGG" id="egu:105036456"/>
<evidence type="ECO:0000256" key="8">
    <source>
        <dbReference type="ARBA" id="ARBA00022729"/>
    </source>
</evidence>
<gene>
    <name evidence="24 25 26 27 28 29 30" type="primary">LOC105036456</name>
</gene>
<comment type="similarity">
    <text evidence="2">In the N-terminal section; belongs to the leguminous lectin family.</text>
</comment>
<keyword evidence="10 19" id="KW-0547">Nucleotide-binding</keyword>
<evidence type="ECO:0000256" key="16">
    <source>
        <dbReference type="ARBA" id="ARBA00023180"/>
    </source>
</evidence>
<keyword evidence="23" id="KW-1185">Reference proteome</keyword>
<evidence type="ECO:0000256" key="4">
    <source>
        <dbReference type="ARBA" id="ARBA00012513"/>
    </source>
</evidence>
<evidence type="ECO:0000256" key="17">
    <source>
        <dbReference type="ARBA" id="ARBA00047899"/>
    </source>
</evidence>
<evidence type="ECO:0000256" key="5">
    <source>
        <dbReference type="ARBA" id="ARBA00022527"/>
    </source>
</evidence>